<evidence type="ECO:0000259" key="4">
    <source>
        <dbReference type="PROSITE" id="PS50893"/>
    </source>
</evidence>
<dbReference type="STRING" id="708126.BW727_101513"/>
<feature type="domain" description="ABC transporter" evidence="4">
    <location>
        <begin position="2"/>
        <end position="229"/>
    </location>
</feature>
<gene>
    <name evidence="5" type="primary">natA_2</name>
    <name evidence="5" type="ORF">BW727_101513</name>
</gene>
<dbReference type="KEGG" id="jda:BW727_101513"/>
<dbReference type="Proteomes" id="UP000188993">
    <property type="component" value="Chromosome"/>
</dbReference>
<dbReference type="GO" id="GO:0016887">
    <property type="term" value="F:ATP hydrolysis activity"/>
    <property type="evidence" value="ECO:0007669"/>
    <property type="project" value="InterPro"/>
</dbReference>
<reference evidence="5 6" key="1">
    <citation type="journal article" date="2014" name="Int. J. Syst. Evol. Microbiol.">
        <title>Jeotgalibaca dankookensis gen. nov., sp. nov., a member of the family Carnobacteriaceae, isolated from seujeot (Korean traditional food).</title>
        <authorList>
            <person name="Lee D.G."/>
            <person name="Trujillo M.E."/>
            <person name="Kang H."/>
            <person name="Ahn T.Y."/>
        </authorList>
    </citation>
    <scope>NUCLEOTIDE SEQUENCE [LARGE SCALE GENOMIC DNA]</scope>
    <source>
        <strain evidence="5 6">EX-07</strain>
    </source>
</reference>
<keyword evidence="6" id="KW-1185">Reference proteome</keyword>
<evidence type="ECO:0000256" key="1">
    <source>
        <dbReference type="ARBA" id="ARBA00022448"/>
    </source>
</evidence>
<dbReference type="InterPro" id="IPR025302">
    <property type="entry name" value="DrrA1/2-like_C"/>
</dbReference>
<dbReference type="InterPro" id="IPR017871">
    <property type="entry name" value="ABC_transporter-like_CS"/>
</dbReference>
<keyword evidence="2" id="KW-0547">Nucleotide-binding</keyword>
<dbReference type="InterPro" id="IPR003439">
    <property type="entry name" value="ABC_transporter-like_ATP-bd"/>
</dbReference>
<dbReference type="PANTHER" id="PTHR42939">
    <property type="entry name" value="ABC TRANSPORTER ATP-BINDING PROTEIN ALBC-RELATED"/>
    <property type="match status" value="1"/>
</dbReference>
<dbReference type="Gene3D" id="3.40.50.300">
    <property type="entry name" value="P-loop containing nucleotide triphosphate hydrolases"/>
    <property type="match status" value="1"/>
</dbReference>
<dbReference type="AlphaFoldDB" id="A0A1S6IQX0"/>
<dbReference type="InterPro" id="IPR027417">
    <property type="entry name" value="P-loop_NTPase"/>
</dbReference>
<evidence type="ECO:0000313" key="5">
    <source>
        <dbReference type="EMBL" id="AQS53880.1"/>
    </source>
</evidence>
<accession>A0A1S6IQX0</accession>
<organism evidence="5 6">
    <name type="scientific">Jeotgalibaca dankookensis</name>
    <dbReference type="NCBI Taxonomy" id="708126"/>
    <lineage>
        <taxon>Bacteria</taxon>
        <taxon>Bacillati</taxon>
        <taxon>Bacillota</taxon>
        <taxon>Bacilli</taxon>
        <taxon>Lactobacillales</taxon>
        <taxon>Carnobacteriaceae</taxon>
        <taxon>Jeotgalibaca</taxon>
    </lineage>
</organism>
<dbReference type="Pfam" id="PF13732">
    <property type="entry name" value="DrrA1-3_C"/>
    <property type="match status" value="1"/>
</dbReference>
<dbReference type="Pfam" id="PF00005">
    <property type="entry name" value="ABC_tran"/>
    <property type="match status" value="1"/>
</dbReference>
<dbReference type="SUPFAM" id="SSF52540">
    <property type="entry name" value="P-loop containing nucleoside triphosphate hydrolases"/>
    <property type="match status" value="1"/>
</dbReference>
<dbReference type="GO" id="GO:0005524">
    <property type="term" value="F:ATP binding"/>
    <property type="evidence" value="ECO:0007669"/>
    <property type="project" value="UniProtKB-KW"/>
</dbReference>
<keyword evidence="3 5" id="KW-0067">ATP-binding</keyword>
<dbReference type="SMART" id="SM00382">
    <property type="entry name" value="AAA"/>
    <property type="match status" value="1"/>
</dbReference>
<dbReference type="OrthoDB" id="9801987at2"/>
<name>A0A1S6IQX0_9LACT</name>
<dbReference type="InterPro" id="IPR003593">
    <property type="entry name" value="AAA+_ATPase"/>
</dbReference>
<dbReference type="InterPro" id="IPR051782">
    <property type="entry name" value="ABC_Transporter_VariousFunc"/>
</dbReference>
<evidence type="ECO:0000256" key="2">
    <source>
        <dbReference type="ARBA" id="ARBA00022741"/>
    </source>
</evidence>
<dbReference type="PANTHER" id="PTHR42939:SF1">
    <property type="entry name" value="ABC TRANSPORTER ATP-BINDING PROTEIN ALBC-RELATED"/>
    <property type="match status" value="1"/>
</dbReference>
<dbReference type="RefSeq" id="WP_062470943.1">
    <property type="nucleotide sequence ID" value="NZ_BBYN01000023.1"/>
</dbReference>
<evidence type="ECO:0000313" key="6">
    <source>
        <dbReference type="Proteomes" id="UP000188993"/>
    </source>
</evidence>
<protein>
    <submittedName>
        <fullName evidence="5">ABC transporter ATP-binding protein NatA</fullName>
    </submittedName>
</protein>
<dbReference type="PROSITE" id="PS00211">
    <property type="entry name" value="ABC_TRANSPORTER_1"/>
    <property type="match status" value="1"/>
</dbReference>
<dbReference type="EMBL" id="CP019728">
    <property type="protein sequence ID" value="AQS53880.1"/>
    <property type="molecule type" value="Genomic_DNA"/>
</dbReference>
<dbReference type="PROSITE" id="PS50893">
    <property type="entry name" value="ABC_TRANSPORTER_2"/>
    <property type="match status" value="1"/>
</dbReference>
<keyword evidence="1" id="KW-0813">Transport</keyword>
<sequence>MLEIKNLHISFGNLKAVDDVSFIIQDGEIMGMIGQNGAGKTTTFRLILDFLKADQGSVLWNGHPLTKEDYNIIGYLPEERGLYPKVSIEEQLIYFAQLRGMTRQDAKGKIDYWMDKFQVKGKKTDKVKTLSKGNQQKVQLIATLLHQPKLVILDEPFSGLDPVNASILEAGIKELRDQGSCVIFSSHNMNNVEEICDHLVMLRNGALVLKGTVSQIREQFGRTKLFLESDLTMEALQAMPGVKNVFKNTEGFQVLDLENPDYGKAIFTQVTKNGYIATFSQQPPTLDEIFRLKAGETHA</sequence>
<evidence type="ECO:0000256" key="3">
    <source>
        <dbReference type="ARBA" id="ARBA00022840"/>
    </source>
</evidence>
<proteinExistence type="predicted"/>